<dbReference type="AlphaFoldDB" id="A4TGJ1"/>
<gene>
    <name evidence="2" type="ordered locus">Mflv_5581</name>
</gene>
<dbReference type="InterPro" id="IPR013321">
    <property type="entry name" value="Arc_rbn_hlx_hlx"/>
</dbReference>
<dbReference type="EMBL" id="CP000658">
    <property type="protein sequence ID" value="ABP48042.1"/>
    <property type="molecule type" value="Genomic_DNA"/>
</dbReference>
<evidence type="ECO:0000313" key="2">
    <source>
        <dbReference type="EMBL" id="ABP48042.1"/>
    </source>
</evidence>
<dbReference type="Gene3D" id="1.10.1220.10">
    <property type="entry name" value="Met repressor-like"/>
    <property type="match status" value="1"/>
</dbReference>
<dbReference type="KEGG" id="mgi:Mflv_5581"/>
<accession>A4TGJ1</accession>
<keyword evidence="2" id="KW-0614">Plasmid</keyword>
<proteinExistence type="predicted"/>
<geneLocation type="plasmid" evidence="2">
    <name>pMFLV02</name>
</geneLocation>
<feature type="region of interest" description="Disordered" evidence="1">
    <location>
        <begin position="64"/>
        <end position="85"/>
    </location>
</feature>
<reference evidence="2" key="1">
    <citation type="submission" date="2007-04" db="EMBL/GenBank/DDBJ databases">
        <title>Complete sequence of plasmid2 pMFLV02 of Mycobacterium gilvum PYR-GCK.</title>
        <authorList>
            <consortium name="US DOE Joint Genome Institute"/>
            <person name="Copeland A."/>
            <person name="Lucas S."/>
            <person name="Lapidus A."/>
            <person name="Barry K."/>
            <person name="Detter J.C."/>
            <person name="Glavina del Rio T."/>
            <person name="Hammon N."/>
            <person name="Israni S."/>
            <person name="Dalin E."/>
            <person name="Tice H."/>
            <person name="Pitluck S."/>
            <person name="Chain P."/>
            <person name="Malfatti S."/>
            <person name="Shin M."/>
            <person name="Vergez L."/>
            <person name="Schmutz J."/>
            <person name="Larimer F."/>
            <person name="Land M."/>
            <person name="Hauser L."/>
            <person name="Kyrpides N."/>
            <person name="Mikhailova N."/>
            <person name="Miller C."/>
            <person name="Richardson P."/>
        </authorList>
    </citation>
    <scope>NUCLEOTIDE SEQUENCE</scope>
    <source>
        <strain evidence="2">PYR-GCK</strain>
        <plasmid evidence="2">pMFLV02</plasmid>
    </source>
</reference>
<organism evidence="2">
    <name type="scientific">Mycolicibacterium gilvum (strain PYR-GCK)</name>
    <name type="common">Mycobacterium gilvum (strain PYR-GCK)</name>
    <dbReference type="NCBI Taxonomy" id="350054"/>
    <lineage>
        <taxon>Bacteria</taxon>
        <taxon>Bacillati</taxon>
        <taxon>Actinomycetota</taxon>
        <taxon>Actinomycetes</taxon>
        <taxon>Mycobacteriales</taxon>
        <taxon>Mycobacteriaceae</taxon>
        <taxon>Mycolicibacterium</taxon>
    </lineage>
</organism>
<name>A4TGJ1_MYCGI</name>
<sequence>MSPADTSSFSIPIVLPKVGSLGHIAASEAQRMISLMTAQDRGSARLARLLADPQRAARVAAIREQMNQPSPDWSGPDDDENDLPPARIMTVDDLHRAAAAATDVDDPDIMGAAWRRD</sequence>
<dbReference type="OrthoDB" id="4775231at2"/>
<evidence type="ECO:0000256" key="1">
    <source>
        <dbReference type="SAM" id="MobiDB-lite"/>
    </source>
</evidence>
<dbReference type="GO" id="GO:0006355">
    <property type="term" value="P:regulation of DNA-templated transcription"/>
    <property type="evidence" value="ECO:0007669"/>
    <property type="project" value="InterPro"/>
</dbReference>
<protein>
    <submittedName>
        <fullName evidence="2">Uncharacterized protein</fullName>
    </submittedName>
</protein>
<dbReference type="HOGENOM" id="CLU_2082181_0_0_11"/>